<dbReference type="STRING" id="52586.A0A0B1P5T3"/>
<feature type="transmembrane region" description="Helical" evidence="7">
    <location>
        <begin position="301"/>
        <end position="319"/>
    </location>
</feature>
<keyword evidence="6 7" id="KW-0472">Membrane</keyword>
<dbReference type="PANTHER" id="PTHR31595:SF67">
    <property type="entry name" value="WAX SYNTHASE DOMAIN-CONTAINING PROTEIN"/>
    <property type="match status" value="1"/>
</dbReference>
<accession>A0A0B1P5T3</accession>
<dbReference type="Pfam" id="PF13813">
    <property type="entry name" value="MBOAT_2"/>
    <property type="match status" value="1"/>
</dbReference>
<evidence type="ECO:0000256" key="4">
    <source>
        <dbReference type="ARBA" id="ARBA00022692"/>
    </source>
</evidence>
<comment type="caution">
    <text evidence="9">The sequence shown here is derived from an EMBL/GenBank/DDBJ whole genome shotgun (WGS) entry which is preliminary data.</text>
</comment>
<feature type="transmembrane region" description="Helical" evidence="7">
    <location>
        <begin position="95"/>
        <end position="116"/>
    </location>
</feature>
<evidence type="ECO:0000256" key="6">
    <source>
        <dbReference type="ARBA" id="ARBA00023136"/>
    </source>
</evidence>
<dbReference type="PANTHER" id="PTHR31595">
    <property type="entry name" value="LONG-CHAIN-ALCOHOL O-FATTY-ACYLTRANSFERASE 3-RELATED"/>
    <property type="match status" value="1"/>
</dbReference>
<dbReference type="InterPro" id="IPR032805">
    <property type="entry name" value="Wax_synthase_dom"/>
</dbReference>
<comment type="similarity">
    <text evidence="2">Belongs to the wax synthase family.</text>
</comment>
<proteinExistence type="inferred from homology"/>
<dbReference type="AlphaFoldDB" id="A0A0B1P5T3"/>
<dbReference type="GO" id="GO:0008374">
    <property type="term" value="F:O-acyltransferase activity"/>
    <property type="evidence" value="ECO:0007669"/>
    <property type="project" value="InterPro"/>
</dbReference>
<dbReference type="HOGENOM" id="CLU_021051_1_1_1"/>
<sequence>MASSFPHMTSTGLAPSAWEIYSTYHQAFVQQVSNGTRRPLTFPFDFLSLFSLIAFLCIPHKQNPVIYACRWPLVGLVTWFELYKMGKNSGTGPDLGALTGMISVNIIMLSWTWLIFNTPQWDAKRVEKRLVRVRVVKNMENAQLSEELSLTDEKRPEKLAVENFSQSKAEYHEKKTEYFWQPYPNKLGERIFWVLDLLFSSRGAGWNWAISTIPPLTPDLLSKLEIPASGDSDPSISFAEKKCSKTRCKHLLHELCVFISSYLAVDILATIMIYDPYFKFGPNTYTLPSYLQNLHPSILQFYRLLLTSVTISLGMTIFFSQNHIISAHILGPRVLGVRGEHWYYPRIWGDVSDILDRGLGGLWGSFWHQTYRNFFTAPTKYLLKKCYIKPRSFTAKIAGLFFAFGLSAFLHWAPSKTSSTSTRPFDQALFFLLQGVGIALQDLLCNIFSPFTKKLPVFIRQTSNVIYTLTWLYLTGSFAADDYARSGVWLMKPLPFSPMEALGLGEHNSYRHFMKSNGFLWYTGKHWWQSGVTLI</sequence>
<dbReference type="GO" id="GO:0006629">
    <property type="term" value="P:lipid metabolic process"/>
    <property type="evidence" value="ECO:0007669"/>
    <property type="project" value="InterPro"/>
</dbReference>
<keyword evidence="10" id="KW-1185">Reference proteome</keyword>
<reference evidence="9 10" key="1">
    <citation type="journal article" date="2014" name="BMC Genomics">
        <title>Adaptive genomic structural variation in the grape powdery mildew pathogen, Erysiphe necator.</title>
        <authorList>
            <person name="Jones L."/>
            <person name="Riaz S."/>
            <person name="Morales-Cruz A."/>
            <person name="Amrine K.C."/>
            <person name="McGuire B."/>
            <person name="Gubler W.D."/>
            <person name="Walker M.A."/>
            <person name="Cantu D."/>
        </authorList>
    </citation>
    <scope>NUCLEOTIDE SEQUENCE [LARGE SCALE GENOMIC DNA]</scope>
    <source>
        <strain evidence="10">c</strain>
    </source>
</reference>
<evidence type="ECO:0000313" key="9">
    <source>
        <dbReference type="EMBL" id="KHJ32034.1"/>
    </source>
</evidence>
<comment type="subcellular location">
    <subcellularLocation>
        <location evidence="1">Membrane</location>
        <topology evidence="1">Multi-pass membrane protein</topology>
    </subcellularLocation>
</comment>
<keyword evidence="3" id="KW-0808">Transferase</keyword>
<evidence type="ECO:0000256" key="2">
    <source>
        <dbReference type="ARBA" id="ARBA00007282"/>
    </source>
</evidence>
<evidence type="ECO:0000256" key="1">
    <source>
        <dbReference type="ARBA" id="ARBA00004141"/>
    </source>
</evidence>
<feature type="transmembrane region" description="Helical" evidence="7">
    <location>
        <begin position="393"/>
        <end position="413"/>
    </location>
</feature>
<evidence type="ECO:0000256" key="5">
    <source>
        <dbReference type="ARBA" id="ARBA00022989"/>
    </source>
</evidence>
<evidence type="ECO:0000256" key="3">
    <source>
        <dbReference type="ARBA" id="ARBA00022679"/>
    </source>
</evidence>
<name>A0A0B1P5T3_UNCNE</name>
<feature type="domain" description="Wax synthase" evidence="8">
    <location>
        <begin position="344"/>
        <end position="432"/>
    </location>
</feature>
<evidence type="ECO:0000313" key="10">
    <source>
        <dbReference type="Proteomes" id="UP000030854"/>
    </source>
</evidence>
<protein>
    <recommendedName>
        <fullName evidence="8">Wax synthase domain-containing protein</fullName>
    </recommendedName>
</protein>
<evidence type="ECO:0000256" key="7">
    <source>
        <dbReference type="SAM" id="Phobius"/>
    </source>
</evidence>
<dbReference type="Proteomes" id="UP000030854">
    <property type="component" value="Unassembled WGS sequence"/>
</dbReference>
<dbReference type="GO" id="GO:0016020">
    <property type="term" value="C:membrane"/>
    <property type="evidence" value="ECO:0007669"/>
    <property type="project" value="UniProtKB-SubCell"/>
</dbReference>
<keyword evidence="5 7" id="KW-1133">Transmembrane helix</keyword>
<feature type="transmembrane region" description="Helical" evidence="7">
    <location>
        <begin position="428"/>
        <end position="451"/>
    </location>
</feature>
<dbReference type="EMBL" id="JNVN01002391">
    <property type="protein sequence ID" value="KHJ32034.1"/>
    <property type="molecule type" value="Genomic_DNA"/>
</dbReference>
<gene>
    <name evidence="9" type="ORF">EV44_g4606</name>
</gene>
<dbReference type="InterPro" id="IPR044851">
    <property type="entry name" value="Wax_synthase"/>
</dbReference>
<organism evidence="9 10">
    <name type="scientific">Uncinula necator</name>
    <name type="common">Grape powdery mildew</name>
    <dbReference type="NCBI Taxonomy" id="52586"/>
    <lineage>
        <taxon>Eukaryota</taxon>
        <taxon>Fungi</taxon>
        <taxon>Dikarya</taxon>
        <taxon>Ascomycota</taxon>
        <taxon>Pezizomycotina</taxon>
        <taxon>Leotiomycetes</taxon>
        <taxon>Erysiphales</taxon>
        <taxon>Erysiphaceae</taxon>
        <taxon>Erysiphe</taxon>
    </lineage>
</organism>
<keyword evidence="4 7" id="KW-0812">Transmembrane</keyword>
<feature type="transmembrane region" description="Helical" evidence="7">
    <location>
        <begin position="251"/>
        <end position="274"/>
    </location>
</feature>
<evidence type="ECO:0000259" key="8">
    <source>
        <dbReference type="Pfam" id="PF13813"/>
    </source>
</evidence>